<dbReference type="InterPro" id="IPR011701">
    <property type="entry name" value="MFS"/>
</dbReference>
<feature type="transmembrane region" description="Helical" evidence="7">
    <location>
        <begin position="72"/>
        <end position="90"/>
    </location>
</feature>
<keyword evidence="10" id="KW-1185">Reference proteome</keyword>
<comment type="similarity">
    <text evidence="2">Belongs to the major facilitator superfamily. TCR/Tet family.</text>
</comment>
<feature type="transmembrane region" description="Helical" evidence="7">
    <location>
        <begin position="339"/>
        <end position="364"/>
    </location>
</feature>
<dbReference type="Gene3D" id="1.20.1250.20">
    <property type="entry name" value="MFS general substrate transporter like domains"/>
    <property type="match status" value="1"/>
</dbReference>
<feature type="compositionally biased region" description="Low complexity" evidence="6">
    <location>
        <begin position="1"/>
        <end position="27"/>
    </location>
</feature>
<dbReference type="GO" id="GO:0022857">
    <property type="term" value="F:transmembrane transporter activity"/>
    <property type="evidence" value="ECO:0007669"/>
    <property type="project" value="InterPro"/>
</dbReference>
<comment type="subcellular location">
    <subcellularLocation>
        <location evidence="1">Membrane</location>
        <topology evidence="1">Multi-pass membrane protein</topology>
    </subcellularLocation>
</comment>
<dbReference type="Proteomes" id="UP000182658">
    <property type="component" value="Unassembled WGS sequence"/>
</dbReference>
<protein>
    <recommendedName>
        <fullName evidence="8">Major facilitator superfamily (MFS) profile domain-containing protein</fullName>
    </recommendedName>
</protein>
<evidence type="ECO:0000256" key="3">
    <source>
        <dbReference type="ARBA" id="ARBA00022692"/>
    </source>
</evidence>
<keyword evidence="3 7" id="KW-0812">Transmembrane</keyword>
<evidence type="ECO:0000256" key="7">
    <source>
        <dbReference type="SAM" id="Phobius"/>
    </source>
</evidence>
<reference evidence="9 10" key="1">
    <citation type="submission" date="2016-10" db="EMBL/GenBank/DDBJ databases">
        <title>Draft genome sequence of Coniochaeta ligniaria NRRL30616, a lignocellulolytic fungus for bioabatement of inhibitors in plant biomass hydrolysates.</title>
        <authorList>
            <consortium name="DOE Joint Genome Institute"/>
            <person name="Jimenez D.J."/>
            <person name="Hector R.E."/>
            <person name="Riley R."/>
            <person name="Sun H."/>
            <person name="Grigoriev I.V."/>
            <person name="Van Elsas J.D."/>
            <person name="Nichols N.N."/>
        </authorList>
    </citation>
    <scope>NUCLEOTIDE SEQUENCE [LARGE SCALE GENOMIC DNA]</scope>
    <source>
        <strain evidence="9 10">NRRL 30616</strain>
    </source>
</reference>
<proteinExistence type="inferred from homology"/>
<evidence type="ECO:0000313" key="9">
    <source>
        <dbReference type="EMBL" id="OIW29215.1"/>
    </source>
</evidence>
<accession>A0A1J7INN9</accession>
<dbReference type="AlphaFoldDB" id="A0A1J7INN9"/>
<organism evidence="9 10">
    <name type="scientific">Coniochaeta ligniaria NRRL 30616</name>
    <dbReference type="NCBI Taxonomy" id="1408157"/>
    <lineage>
        <taxon>Eukaryota</taxon>
        <taxon>Fungi</taxon>
        <taxon>Dikarya</taxon>
        <taxon>Ascomycota</taxon>
        <taxon>Pezizomycotina</taxon>
        <taxon>Sordariomycetes</taxon>
        <taxon>Sordariomycetidae</taxon>
        <taxon>Coniochaetales</taxon>
        <taxon>Coniochaetaceae</taxon>
        <taxon>Coniochaeta</taxon>
    </lineage>
</organism>
<evidence type="ECO:0000313" key="10">
    <source>
        <dbReference type="Proteomes" id="UP000182658"/>
    </source>
</evidence>
<evidence type="ECO:0000256" key="6">
    <source>
        <dbReference type="SAM" id="MobiDB-lite"/>
    </source>
</evidence>
<sequence length="585" mass="61833">MDTTNWNTKTQTSTLGRSAAAAAQSSSDPARHPDESKAAKSEPFLEDQTASPSSSSSSSPPTDGTILHGTRLWLIIAGLYLGIYLVALELTMLSTVIPTLTNEFGTLNDVSWYESAYVLALCVCIPPVGKTYDQLPIKLVYLSFMALFEVGILVCALAHTSPVFIAGRAVNGIGSAGLVSGALLIIGAACDPAIRPLVTAAAMSMISIGSMTGPIIAGVLTARSDWRWCFWMLLPLGAVTMVITAAIKLPELNAKEPLRQSLKTLPRKLDPLGFLLFGGATIMLLLAITWGGGHLAWSSPTIIGLLCGGVAVLALFVWSAKVQQDRSLIPPSCFGRRSVLVGSVLMFLQGGATQIIPFFLPLWFQAILGDDPSQSAVRLLPSLVAMVLSIITFGALVRRLCYVPPWAIVGSLLTAIGSGLLSTLRPDATIGQWLGYQVLTHVGRGIAFQAPVIAVQEDVNVAESAMSLAVINLFMQLGLATSVSAGQTVFRNQLPLYLAKYAPGIDAKVVAEAGATNVRHLVPAPDMPGFLHAYSLAITDIFYFSTAAAAVACLVSWALPWQDISLDVAKPNDGDEIQGDNAEAS</sequence>
<feature type="transmembrane region" description="Helical" evidence="7">
    <location>
        <begin position="297"/>
        <end position="318"/>
    </location>
</feature>
<feature type="transmembrane region" description="Helical" evidence="7">
    <location>
        <begin position="403"/>
        <end position="424"/>
    </location>
</feature>
<feature type="transmembrane region" description="Helical" evidence="7">
    <location>
        <begin position="110"/>
        <end position="128"/>
    </location>
</feature>
<feature type="transmembrane region" description="Helical" evidence="7">
    <location>
        <begin position="165"/>
        <end position="190"/>
    </location>
</feature>
<dbReference type="PANTHER" id="PTHR23501">
    <property type="entry name" value="MAJOR FACILITATOR SUPERFAMILY"/>
    <property type="match status" value="1"/>
</dbReference>
<dbReference type="InterPro" id="IPR036259">
    <property type="entry name" value="MFS_trans_sf"/>
</dbReference>
<dbReference type="InParanoid" id="A0A1J7INN9"/>
<dbReference type="InterPro" id="IPR020846">
    <property type="entry name" value="MFS_dom"/>
</dbReference>
<feature type="transmembrane region" description="Helical" evidence="7">
    <location>
        <begin position="271"/>
        <end position="291"/>
    </location>
</feature>
<dbReference type="PROSITE" id="PS50850">
    <property type="entry name" value="MFS"/>
    <property type="match status" value="1"/>
</dbReference>
<gene>
    <name evidence="9" type="ORF">CONLIGDRAFT_411239</name>
</gene>
<name>A0A1J7INN9_9PEZI</name>
<evidence type="ECO:0000256" key="1">
    <source>
        <dbReference type="ARBA" id="ARBA00004141"/>
    </source>
</evidence>
<evidence type="ECO:0000256" key="4">
    <source>
        <dbReference type="ARBA" id="ARBA00022989"/>
    </source>
</evidence>
<dbReference type="EMBL" id="KV875098">
    <property type="protein sequence ID" value="OIW29215.1"/>
    <property type="molecule type" value="Genomic_DNA"/>
</dbReference>
<evidence type="ECO:0000256" key="2">
    <source>
        <dbReference type="ARBA" id="ARBA00007520"/>
    </source>
</evidence>
<dbReference type="FunCoup" id="A0A1J7INN9">
    <property type="interactions" value="65"/>
</dbReference>
<feature type="transmembrane region" description="Helical" evidence="7">
    <location>
        <begin position="197"/>
        <end position="222"/>
    </location>
</feature>
<feature type="transmembrane region" description="Helical" evidence="7">
    <location>
        <begin position="541"/>
        <end position="561"/>
    </location>
</feature>
<dbReference type="Pfam" id="PF07690">
    <property type="entry name" value="MFS_1"/>
    <property type="match status" value="1"/>
</dbReference>
<feature type="transmembrane region" description="Helical" evidence="7">
    <location>
        <begin position="376"/>
        <end position="396"/>
    </location>
</feature>
<dbReference type="SUPFAM" id="SSF103473">
    <property type="entry name" value="MFS general substrate transporter"/>
    <property type="match status" value="2"/>
</dbReference>
<feature type="compositionally biased region" description="Basic and acidic residues" evidence="6">
    <location>
        <begin position="29"/>
        <end position="40"/>
    </location>
</feature>
<feature type="region of interest" description="Disordered" evidence="6">
    <location>
        <begin position="1"/>
        <end position="62"/>
    </location>
</feature>
<feature type="transmembrane region" description="Helical" evidence="7">
    <location>
        <begin position="228"/>
        <end position="250"/>
    </location>
</feature>
<dbReference type="PANTHER" id="PTHR23501:SF193">
    <property type="entry name" value="MULTIDRUG TRANSPORTER, PUTATIVE (AFU_ORTHOLOGUE AFUA_8G00940)-RELATED"/>
    <property type="match status" value="1"/>
</dbReference>
<dbReference type="OrthoDB" id="10021397at2759"/>
<keyword evidence="4 7" id="KW-1133">Transmembrane helix</keyword>
<dbReference type="Gene3D" id="1.20.1720.10">
    <property type="entry name" value="Multidrug resistance protein D"/>
    <property type="match status" value="1"/>
</dbReference>
<feature type="domain" description="Major facilitator superfamily (MFS) profile" evidence="8">
    <location>
        <begin position="75"/>
        <end position="564"/>
    </location>
</feature>
<dbReference type="GO" id="GO:0005886">
    <property type="term" value="C:plasma membrane"/>
    <property type="evidence" value="ECO:0007669"/>
    <property type="project" value="TreeGrafter"/>
</dbReference>
<keyword evidence="5 7" id="KW-0472">Membrane</keyword>
<evidence type="ECO:0000259" key="8">
    <source>
        <dbReference type="PROSITE" id="PS50850"/>
    </source>
</evidence>
<feature type="compositionally biased region" description="Low complexity" evidence="6">
    <location>
        <begin position="51"/>
        <end position="61"/>
    </location>
</feature>
<evidence type="ECO:0000256" key="5">
    <source>
        <dbReference type="ARBA" id="ARBA00023136"/>
    </source>
</evidence>
<feature type="transmembrane region" description="Helical" evidence="7">
    <location>
        <begin position="140"/>
        <end position="159"/>
    </location>
</feature>